<evidence type="ECO:0000256" key="1">
    <source>
        <dbReference type="SAM" id="Phobius"/>
    </source>
</evidence>
<proteinExistence type="predicted"/>
<dbReference type="GO" id="GO:0003677">
    <property type="term" value="F:DNA binding"/>
    <property type="evidence" value="ECO:0007669"/>
    <property type="project" value="InterPro"/>
</dbReference>
<dbReference type="AlphaFoldDB" id="K6ZWS4"/>
<keyword evidence="1" id="KW-0812">Transmembrane</keyword>
<feature type="transmembrane region" description="Helical" evidence="1">
    <location>
        <begin position="42"/>
        <end position="62"/>
    </location>
</feature>
<keyword evidence="4" id="KW-1185">Reference proteome</keyword>
<dbReference type="GO" id="GO:0004803">
    <property type="term" value="F:transposase activity"/>
    <property type="evidence" value="ECO:0007669"/>
    <property type="project" value="InterPro"/>
</dbReference>
<keyword evidence="1" id="KW-0472">Membrane</keyword>
<dbReference type="InterPro" id="IPR002559">
    <property type="entry name" value="Transposase_11"/>
</dbReference>
<dbReference type="STRING" id="1129794.C427_2166"/>
<accession>K6ZWS4</accession>
<sequence>MSNTFAKQTVSIYRKRIQIEEEFRDMKSRLYGLGFDHNKSKLLRRFAVLILMTTLACLIAMLI</sequence>
<keyword evidence="1" id="KW-1133">Transmembrane helix</keyword>
<evidence type="ECO:0000313" key="4">
    <source>
        <dbReference type="Proteomes" id="UP000011864"/>
    </source>
</evidence>
<dbReference type="Proteomes" id="UP000011864">
    <property type="component" value="Chromosome"/>
</dbReference>
<evidence type="ECO:0000313" key="3">
    <source>
        <dbReference type="EMBL" id="AGH44275.1"/>
    </source>
</evidence>
<dbReference type="KEGG" id="gps:C427_2166"/>
<gene>
    <name evidence="3" type="ORF">C427_2166</name>
</gene>
<dbReference type="PATRIC" id="fig|1129794.4.peg.2143"/>
<feature type="domain" description="Transposase IS4-like" evidence="2">
    <location>
        <begin position="5"/>
        <end position="56"/>
    </location>
</feature>
<dbReference type="HOGENOM" id="CLU_2881839_0_0_6"/>
<name>K6ZWS4_9ALTE</name>
<evidence type="ECO:0000259" key="2">
    <source>
        <dbReference type="Pfam" id="PF01609"/>
    </source>
</evidence>
<dbReference type="GO" id="GO:0006313">
    <property type="term" value="P:DNA transposition"/>
    <property type="evidence" value="ECO:0007669"/>
    <property type="project" value="InterPro"/>
</dbReference>
<protein>
    <submittedName>
        <fullName evidence="3">Transposase, IS4 family protein</fullName>
    </submittedName>
</protein>
<dbReference type="PANTHER" id="PTHR35404">
    <property type="entry name" value="TRANSPOSASE OF TN10"/>
    <property type="match status" value="1"/>
</dbReference>
<dbReference type="PANTHER" id="PTHR35404:SF8">
    <property type="entry name" value="TRANSPOSASE OF TN10"/>
    <property type="match status" value="1"/>
</dbReference>
<dbReference type="Pfam" id="PF01609">
    <property type="entry name" value="DDE_Tnp_1"/>
    <property type="match status" value="1"/>
</dbReference>
<reference evidence="3 4" key="1">
    <citation type="journal article" date="2013" name="Genome Announc.">
        <title>Complete Genome Sequence of Glaciecola psychrophila Strain 170T.</title>
        <authorList>
            <person name="Yin J."/>
            <person name="Chen J."/>
            <person name="Liu G."/>
            <person name="Yu Y."/>
            <person name="Song L."/>
            <person name="Wang X."/>
            <person name="Qu X."/>
        </authorList>
    </citation>
    <scope>NUCLEOTIDE SEQUENCE [LARGE SCALE GENOMIC DNA]</scope>
    <source>
        <strain evidence="3 4">170</strain>
    </source>
</reference>
<dbReference type="EMBL" id="CP003837">
    <property type="protein sequence ID" value="AGH44275.1"/>
    <property type="molecule type" value="Genomic_DNA"/>
</dbReference>
<organism evidence="3 4">
    <name type="scientific">Paraglaciecola psychrophila 170</name>
    <dbReference type="NCBI Taxonomy" id="1129794"/>
    <lineage>
        <taxon>Bacteria</taxon>
        <taxon>Pseudomonadati</taxon>
        <taxon>Pseudomonadota</taxon>
        <taxon>Gammaproteobacteria</taxon>
        <taxon>Alteromonadales</taxon>
        <taxon>Alteromonadaceae</taxon>
        <taxon>Paraglaciecola</taxon>
    </lineage>
</organism>
<dbReference type="InterPro" id="IPR012337">
    <property type="entry name" value="RNaseH-like_sf"/>
</dbReference>
<dbReference type="SUPFAM" id="SSF53098">
    <property type="entry name" value="Ribonuclease H-like"/>
    <property type="match status" value="1"/>
</dbReference>